<dbReference type="Proteomes" id="UP000620670">
    <property type="component" value="Unassembled WGS sequence"/>
</dbReference>
<dbReference type="RefSeq" id="WP_199051702.1">
    <property type="nucleotide sequence ID" value="NZ_JAELXT010000050.1"/>
</dbReference>
<evidence type="ECO:0000313" key="1">
    <source>
        <dbReference type="EMBL" id="MBJ6128432.1"/>
    </source>
</evidence>
<reference evidence="2" key="1">
    <citation type="submission" date="2020-12" db="EMBL/GenBank/DDBJ databases">
        <title>Hymenobacter sp.</title>
        <authorList>
            <person name="Kim M.K."/>
        </authorList>
    </citation>
    <scope>NUCLEOTIDE SEQUENCE [LARGE SCALE GENOMIC DNA]</scope>
    <source>
        <strain evidence="2">BT325</strain>
    </source>
</reference>
<organism evidence="1 2">
    <name type="scientific">Microvirga splendida</name>
    <dbReference type="NCBI Taxonomy" id="2795727"/>
    <lineage>
        <taxon>Bacteria</taxon>
        <taxon>Pseudomonadati</taxon>
        <taxon>Pseudomonadota</taxon>
        <taxon>Alphaproteobacteria</taxon>
        <taxon>Hyphomicrobiales</taxon>
        <taxon>Methylobacteriaceae</taxon>
        <taxon>Microvirga</taxon>
    </lineage>
</organism>
<protein>
    <submittedName>
        <fullName evidence="1">Uncharacterized protein</fullName>
    </submittedName>
</protein>
<comment type="caution">
    <text evidence="1">The sequence shown here is derived from an EMBL/GenBank/DDBJ whole genome shotgun (WGS) entry which is preliminary data.</text>
</comment>
<sequence length="99" mass="11104">MNATDLQNRLARLSPGETLLLPAATIERTFHYCSTLEECFEAAATLALWYGCELAVKGSSGSQVLFTRLQREISDERIIEPDSTTIQRIGKFLRSVEPR</sequence>
<name>A0ABS0Y7Z6_9HYPH</name>
<proteinExistence type="predicted"/>
<dbReference type="EMBL" id="JAELXT010000050">
    <property type="protein sequence ID" value="MBJ6128432.1"/>
    <property type="molecule type" value="Genomic_DNA"/>
</dbReference>
<gene>
    <name evidence="1" type="ORF">JAO75_23840</name>
</gene>
<accession>A0ABS0Y7Z6</accession>
<evidence type="ECO:0000313" key="2">
    <source>
        <dbReference type="Proteomes" id="UP000620670"/>
    </source>
</evidence>
<keyword evidence="2" id="KW-1185">Reference proteome</keyword>